<evidence type="ECO:0000259" key="3">
    <source>
        <dbReference type="PROSITE" id="PS51549"/>
    </source>
</evidence>
<organism evidence="4 5">
    <name type="scientific">Acrobeloides nanus</name>
    <dbReference type="NCBI Taxonomy" id="290746"/>
    <lineage>
        <taxon>Eukaryota</taxon>
        <taxon>Metazoa</taxon>
        <taxon>Ecdysozoa</taxon>
        <taxon>Nematoda</taxon>
        <taxon>Chromadorea</taxon>
        <taxon>Rhabditida</taxon>
        <taxon>Tylenchina</taxon>
        <taxon>Cephalobomorpha</taxon>
        <taxon>Cephaloboidea</taxon>
        <taxon>Cephalobidae</taxon>
        <taxon>Acrobeloides</taxon>
    </lineage>
</organism>
<dbReference type="InterPro" id="IPR019545">
    <property type="entry name" value="DM13_domain"/>
</dbReference>
<feature type="compositionally biased region" description="Low complexity" evidence="2">
    <location>
        <begin position="737"/>
        <end position="798"/>
    </location>
</feature>
<dbReference type="AlphaFoldDB" id="A0A914DRY8"/>
<sequence length="1004" mass="110360">MGRPGSIMPFSLYRQKLEKEKQLKALKDPYEDGSTPVKVYLPAFKNANESHISQVDVSEVTANKKKNNELDPKIQAELLLRERMRSRFRGPIRPQLPHTKPNSEPENLLISDRKPLLKNNNDKNAESMTVQNRFVEQPAITDQRNRPAIMSPFENSSPIVTAKTYSTGASREQISASELHKSVLKQQTNPSTPDSRPSFQRIPSGAHKSTLLSLPPDRPHTHHVIPNPNTSAKEGFSFSEYFKHGAVPHLPRLTNGVPLEPISQPIIPTNYQSQGASLPFSPQYTPLQPVSSSSNNILETLLGSTGLRQAPPNYGNLGVPTYQAGGYGPGIAPPASGTSGMDLNPLQQLLGGGSPLEHMAKLAKNLLTTPEGNQIINRIGNLLDTKNGSPLISNAIIKPASEVAAKEASEKAAEVAIGEASKAAVGEIVKPAASVSSGAAEAIASASKDEDTIEKKMTKLMEVLPSEQRNLLEAALKSGEITPEQVSPTLSTMIEQDSKTNLSSLIHSEGKLMEWIQQNRPRTAVKETMDNKSPLSPEKLPYYGKYCGSFVENRDSSKKFGVSGAVWAVDDKHLMVSKFFFQPGSSMENITFWAGPRKIKGDPTVDIFPSENGFYLKPEPVNIRAFIPDKIEVIKAKVRGLSEEIQKIVRSVNIKNNSSELAEIEENDDDVALKIGKNEIRRMKRDAFREVYEHQSISFPVKIKGAEEKPDLKLHIKSSAQDPLVENMFKHDQLNQTSTTSIETSTPLSSTSSTPLSSTSTTHLTTSSTAQTTTSLATTSSPISLPSSSPKPTTLSLSIDEKDSKPTLKSPYPAPLEWSAGFQPLLLTFPEDRWVKNTHWLSLYDHKRKETVAFVLMPNGAAFQIPYIVQLRPLARNPPYMAFSGPIQIADTKTIIVHEFTLQTDGLPVWFLIGKEIIPNSGGHIVPVYNKETGTFDCDSLRDYKNETVVLKLPGTLDIKDVYYFAVFSIPKATSLTSIHVPYLDLQVPPNLEGISAPKCIFEH</sequence>
<name>A0A914DRY8_9BILA</name>
<dbReference type="PROSITE" id="PS51549">
    <property type="entry name" value="DM13"/>
    <property type="match status" value="1"/>
</dbReference>
<evidence type="ECO:0000313" key="5">
    <source>
        <dbReference type="WBParaSite" id="ACRNAN_scaffold3408.g19606.t1"/>
    </source>
</evidence>
<accession>A0A914DRY8</accession>
<dbReference type="SMART" id="SM00686">
    <property type="entry name" value="DM13"/>
    <property type="match status" value="1"/>
</dbReference>
<keyword evidence="4" id="KW-1185">Reference proteome</keyword>
<protein>
    <submittedName>
        <fullName evidence="5">DM13 domain-containing protein</fullName>
    </submittedName>
</protein>
<evidence type="ECO:0000256" key="1">
    <source>
        <dbReference type="ARBA" id="ARBA00022737"/>
    </source>
</evidence>
<feature type="compositionally biased region" description="Polar residues" evidence="2">
    <location>
        <begin position="184"/>
        <end position="198"/>
    </location>
</feature>
<feature type="compositionally biased region" description="Basic and acidic residues" evidence="2">
    <location>
        <begin position="111"/>
        <end position="125"/>
    </location>
</feature>
<evidence type="ECO:0000256" key="2">
    <source>
        <dbReference type="SAM" id="MobiDB-lite"/>
    </source>
</evidence>
<dbReference type="InterPro" id="IPR052126">
    <property type="entry name" value="Spindle_Org/Thrombomodulin"/>
</dbReference>
<dbReference type="WBParaSite" id="ACRNAN_scaffold3408.g19606.t1">
    <property type="protein sequence ID" value="ACRNAN_scaffold3408.g19606.t1"/>
    <property type="gene ID" value="ACRNAN_scaffold3408.g19606"/>
</dbReference>
<proteinExistence type="predicted"/>
<keyword evidence="1" id="KW-0677">Repeat</keyword>
<dbReference type="Proteomes" id="UP000887540">
    <property type="component" value="Unplaced"/>
</dbReference>
<evidence type="ECO:0000313" key="4">
    <source>
        <dbReference type="Proteomes" id="UP000887540"/>
    </source>
</evidence>
<feature type="region of interest" description="Disordered" evidence="2">
    <location>
        <begin position="91"/>
        <end position="155"/>
    </location>
</feature>
<feature type="domain" description="DM13" evidence="3">
    <location>
        <begin position="869"/>
        <end position="982"/>
    </location>
</feature>
<feature type="region of interest" description="Disordered" evidence="2">
    <location>
        <begin position="183"/>
        <end position="229"/>
    </location>
</feature>
<reference evidence="5" key="1">
    <citation type="submission" date="2022-11" db="UniProtKB">
        <authorList>
            <consortium name="WormBaseParasite"/>
        </authorList>
    </citation>
    <scope>IDENTIFICATION</scope>
</reference>
<dbReference type="PANTHER" id="PTHR24036:SF16">
    <property type="entry name" value="KNICKKOPF"/>
    <property type="match status" value="1"/>
</dbReference>
<feature type="region of interest" description="Disordered" evidence="2">
    <location>
        <begin position="736"/>
        <end position="810"/>
    </location>
</feature>
<dbReference type="PANTHER" id="PTHR24036">
    <property type="entry name" value="SKELETOR-RELATED"/>
    <property type="match status" value="1"/>
</dbReference>